<name>A0ABR8LST0_9FLAO</name>
<accession>A0ABR8LST0</accession>
<reference evidence="1 2" key="1">
    <citation type="submission" date="2020-09" db="EMBL/GenBank/DDBJ databases">
        <title>Bacillus nautilus sp. nov., Chryseoglobus crepusculi sp. nov, and Psychrobacter noctis sp. nov., isolated from deep-sea sponges from the equatorial Atlantic.</title>
        <authorList>
            <person name="Stennett H.L."/>
            <person name="Williams S.E."/>
        </authorList>
    </citation>
    <scope>NUCLEOTIDE SEQUENCE [LARGE SCALE GENOMIC DNA]</scope>
    <source>
        <strain evidence="1 2">28M-24</strain>
    </source>
</reference>
<evidence type="ECO:0000313" key="2">
    <source>
        <dbReference type="Proteomes" id="UP000627521"/>
    </source>
</evidence>
<protein>
    <submittedName>
        <fullName evidence="1">Uncharacterized protein</fullName>
    </submittedName>
</protein>
<keyword evidence="2" id="KW-1185">Reference proteome</keyword>
<comment type="caution">
    <text evidence="1">The sequence shown here is derived from an EMBL/GenBank/DDBJ whole genome shotgun (WGS) entry which is preliminary data.</text>
</comment>
<evidence type="ECO:0000313" key="1">
    <source>
        <dbReference type="EMBL" id="MBD3863256.1"/>
    </source>
</evidence>
<gene>
    <name evidence="1" type="ORF">IEG06_07315</name>
</gene>
<dbReference type="RefSeq" id="WP_191101217.1">
    <property type="nucleotide sequence ID" value="NZ_JACXXH010000003.1"/>
</dbReference>
<organism evidence="1 2">
    <name type="scientific">Olleya marilimosa</name>
    <dbReference type="NCBI Taxonomy" id="272164"/>
    <lineage>
        <taxon>Bacteria</taxon>
        <taxon>Pseudomonadati</taxon>
        <taxon>Bacteroidota</taxon>
        <taxon>Flavobacteriia</taxon>
        <taxon>Flavobacteriales</taxon>
        <taxon>Flavobacteriaceae</taxon>
    </lineage>
</organism>
<dbReference type="EMBL" id="JACXXH010000003">
    <property type="protein sequence ID" value="MBD3863256.1"/>
    <property type="molecule type" value="Genomic_DNA"/>
</dbReference>
<dbReference type="Proteomes" id="UP000627521">
    <property type="component" value="Unassembled WGS sequence"/>
</dbReference>
<sequence length="293" mass="34294">MIDMIKSYHKTKSEYQLFITGSNVFDDVKGVVDIKTGEESYPIKAYQNGVSALIDKYRAFIIGNLKSIHRHVSRGYMHQYKNLTFSEYFIALENFKSYIIDSDETKISKISYGFSVPTKIAGKDLIKMNILMHKLNYYNHNKKNKKNTELKEFEYTNHTICVYASKKGLGLENYLRVNLTLNKSLDLKKIGVITVSDLVNKEKLKLLFDLFMLRFNDIIIVDNYENVKGKDKISLDKYLSNRYWESFNTQNGRKAKYREKTKLHALILKHNLNKEKLNIESELRKAFSVFISN</sequence>
<proteinExistence type="predicted"/>